<dbReference type="PROSITE" id="PS50075">
    <property type="entry name" value="CARRIER"/>
    <property type="match status" value="1"/>
</dbReference>
<keyword evidence="1" id="KW-0596">Phosphopantetheine</keyword>
<dbReference type="PANTHER" id="PTHR45527:SF1">
    <property type="entry name" value="FATTY ACID SYNTHASE"/>
    <property type="match status" value="1"/>
</dbReference>
<dbReference type="SUPFAM" id="SSF53474">
    <property type="entry name" value="alpha/beta-Hydrolases"/>
    <property type="match status" value="1"/>
</dbReference>
<dbReference type="FunFam" id="3.30.300.30:FF:000010">
    <property type="entry name" value="Enterobactin synthetase component F"/>
    <property type="match status" value="1"/>
</dbReference>
<organism evidence="5 6">
    <name type="scientific">Embleya scabrispora</name>
    <dbReference type="NCBI Taxonomy" id="159449"/>
    <lineage>
        <taxon>Bacteria</taxon>
        <taxon>Bacillati</taxon>
        <taxon>Actinomycetota</taxon>
        <taxon>Actinomycetes</taxon>
        <taxon>Kitasatosporales</taxon>
        <taxon>Streptomycetaceae</taxon>
        <taxon>Embleya</taxon>
    </lineage>
</organism>
<keyword evidence="2" id="KW-0597">Phosphoprotein</keyword>
<dbReference type="AlphaFoldDB" id="A0A1T3NJY0"/>
<dbReference type="GO" id="GO:0043041">
    <property type="term" value="P:amino acid activation for nonribosomal peptide biosynthetic process"/>
    <property type="evidence" value="ECO:0007669"/>
    <property type="project" value="TreeGrafter"/>
</dbReference>
<dbReference type="SMART" id="SM00824">
    <property type="entry name" value="PKS_TE"/>
    <property type="match status" value="1"/>
</dbReference>
<dbReference type="Pfam" id="PF13193">
    <property type="entry name" value="AMP-binding_C"/>
    <property type="match status" value="1"/>
</dbReference>
<dbReference type="InterPro" id="IPR020802">
    <property type="entry name" value="TesA-like"/>
</dbReference>
<dbReference type="GO" id="GO:0005737">
    <property type="term" value="C:cytoplasm"/>
    <property type="evidence" value="ECO:0007669"/>
    <property type="project" value="TreeGrafter"/>
</dbReference>
<evidence type="ECO:0000256" key="2">
    <source>
        <dbReference type="ARBA" id="ARBA00022553"/>
    </source>
</evidence>
<dbReference type="PANTHER" id="PTHR45527">
    <property type="entry name" value="NONRIBOSOMAL PEPTIDE SYNTHETASE"/>
    <property type="match status" value="1"/>
</dbReference>
<feature type="compositionally biased region" description="Low complexity" evidence="3">
    <location>
        <begin position="48"/>
        <end position="57"/>
    </location>
</feature>
<dbReference type="GO" id="GO:0031177">
    <property type="term" value="F:phosphopantetheine binding"/>
    <property type="evidence" value="ECO:0007669"/>
    <property type="project" value="InterPro"/>
</dbReference>
<dbReference type="InterPro" id="IPR025110">
    <property type="entry name" value="AMP-bd_C"/>
</dbReference>
<gene>
    <name evidence="5" type="ORF">B4N89_42105</name>
</gene>
<evidence type="ECO:0000313" key="5">
    <source>
        <dbReference type="EMBL" id="OPC77156.1"/>
    </source>
</evidence>
<dbReference type="Proteomes" id="UP000190037">
    <property type="component" value="Unassembled WGS sequence"/>
</dbReference>
<dbReference type="InterPro" id="IPR029058">
    <property type="entry name" value="AB_hydrolase_fold"/>
</dbReference>
<dbReference type="InterPro" id="IPR036736">
    <property type="entry name" value="ACP-like_sf"/>
</dbReference>
<name>A0A1T3NJY0_9ACTN</name>
<dbReference type="STRING" id="159449.B4N89_42105"/>
<feature type="region of interest" description="Disordered" evidence="3">
    <location>
        <begin position="1"/>
        <end position="59"/>
    </location>
</feature>
<dbReference type="GO" id="GO:0044550">
    <property type="term" value="P:secondary metabolite biosynthetic process"/>
    <property type="evidence" value="ECO:0007669"/>
    <property type="project" value="TreeGrafter"/>
</dbReference>
<dbReference type="Gene3D" id="3.40.50.1820">
    <property type="entry name" value="alpha/beta hydrolase"/>
    <property type="match status" value="1"/>
</dbReference>
<dbReference type="Pfam" id="PF00550">
    <property type="entry name" value="PP-binding"/>
    <property type="match status" value="1"/>
</dbReference>
<feature type="domain" description="Carrier" evidence="4">
    <location>
        <begin position="236"/>
        <end position="309"/>
    </location>
</feature>
<protein>
    <recommendedName>
        <fullName evidence="4">Carrier domain-containing protein</fullName>
    </recommendedName>
</protein>
<dbReference type="InterPro" id="IPR020806">
    <property type="entry name" value="PKS_PP-bd"/>
</dbReference>
<evidence type="ECO:0000256" key="3">
    <source>
        <dbReference type="SAM" id="MobiDB-lite"/>
    </source>
</evidence>
<dbReference type="GO" id="GO:0017000">
    <property type="term" value="P:antibiotic biosynthetic process"/>
    <property type="evidence" value="ECO:0007669"/>
    <property type="project" value="UniProtKB-ARBA"/>
</dbReference>
<dbReference type="Gene3D" id="1.10.1200.10">
    <property type="entry name" value="ACP-like"/>
    <property type="match status" value="1"/>
</dbReference>
<keyword evidence="6" id="KW-1185">Reference proteome</keyword>
<reference evidence="5 6" key="1">
    <citation type="submission" date="2017-03" db="EMBL/GenBank/DDBJ databases">
        <title>Draft genome sequence of Streptomyces scabrisporus NF3, endophyte isolated from Amphipterygium adstringens.</title>
        <authorList>
            <person name="Vazquez M."/>
            <person name="Ceapa C.D."/>
            <person name="Rodriguez Luna D."/>
            <person name="Sanchez Esquivel S."/>
        </authorList>
    </citation>
    <scope>NUCLEOTIDE SEQUENCE [LARGE SCALE GENOMIC DNA]</scope>
    <source>
        <strain evidence="5 6">NF3</strain>
    </source>
</reference>
<dbReference type="Pfam" id="PF00975">
    <property type="entry name" value="Thioesterase"/>
    <property type="match status" value="1"/>
</dbReference>
<dbReference type="Gene3D" id="2.30.38.10">
    <property type="entry name" value="Luciferase, Domain 3"/>
    <property type="match status" value="1"/>
</dbReference>
<evidence type="ECO:0000259" key="4">
    <source>
        <dbReference type="PROSITE" id="PS50075"/>
    </source>
</evidence>
<dbReference type="InterPro" id="IPR001031">
    <property type="entry name" value="Thioesterase"/>
</dbReference>
<evidence type="ECO:0000256" key="1">
    <source>
        <dbReference type="ARBA" id="ARBA00022450"/>
    </source>
</evidence>
<dbReference type="EMBL" id="MWQN01000004">
    <property type="protein sequence ID" value="OPC77156.1"/>
    <property type="molecule type" value="Genomic_DNA"/>
</dbReference>
<dbReference type="InterPro" id="IPR009081">
    <property type="entry name" value="PP-bd_ACP"/>
</dbReference>
<feature type="compositionally biased region" description="Basic residues" evidence="3">
    <location>
        <begin position="1"/>
        <end position="39"/>
    </location>
</feature>
<dbReference type="InterPro" id="IPR045851">
    <property type="entry name" value="AMP-bd_C_sf"/>
</dbReference>
<proteinExistence type="predicted"/>
<dbReference type="Gene3D" id="3.30.300.30">
    <property type="match status" value="1"/>
</dbReference>
<dbReference type="SUPFAM" id="SSF56801">
    <property type="entry name" value="Acetyl-CoA synthetase-like"/>
    <property type="match status" value="1"/>
</dbReference>
<comment type="caution">
    <text evidence="5">The sequence shown here is derived from an EMBL/GenBank/DDBJ whole genome shotgun (WGS) entry which is preliminary data.</text>
</comment>
<accession>A0A1T3NJY0</accession>
<evidence type="ECO:0000313" key="6">
    <source>
        <dbReference type="Proteomes" id="UP000190037"/>
    </source>
</evidence>
<sequence length="565" mass="61316">MVRAAPRRRPSVGEHVRHHGDHRARHPRPARPLARARRRGQCDRYRPARTGCAPARRGAARRTRGVVGELYVGGDQLSRGYPNRPGLTAARFVADPYGPPGSRLYRSGDLARWTRSGRLEYVGRSDDQIKLRGFRIEPGEVEAALLARADVADARVAVRVDAAGDKALIAYVVRAGSDALPEPAALRAELRGLLPDYMVPAAFVSLDRIPLTGNGKLDHAALPAPTRTVSDPAAAGPSGDLELHVVRAWSRVLDLDRDGVGIDDDFFDAGGDSFKAVALARAIGRGLSVVEVFKNPTPRRLAACLVSSADSSGLLHRLTPDREDGTDPEHTVVCIPYGGGNATAYRALAREVAEHADLWAVELPGHDPVRPDEPPRPWAETAELLAKEIVRTVRGRYTLYGHCAGTLLAVRVARLLEDCGAAPSRIVLGAAFPPGDPTDGRATDVPEVAEAADVADERLYALLHTLGGFSGALDDTDRRRVLTVVRHDMAEATRFLRESVTDRDRLRTPIRALLGTDDPLTDGYATGYRAWERYAHDVTLHVIDGAGHYFVKDRAEEVSRVVIGE</sequence>
<dbReference type="SMART" id="SM00823">
    <property type="entry name" value="PKS_PP"/>
    <property type="match status" value="1"/>
</dbReference>